<dbReference type="EMBL" id="MT142282">
    <property type="protein sequence ID" value="QJA77418.1"/>
    <property type="molecule type" value="Genomic_DNA"/>
</dbReference>
<evidence type="ECO:0000313" key="4">
    <source>
        <dbReference type="EMBL" id="QJH98381.1"/>
    </source>
</evidence>
<protein>
    <submittedName>
        <fullName evidence="1">Uncharacterized protein</fullName>
    </submittedName>
</protein>
<name>A0A6H1ZMP2_9ZZZZ</name>
<dbReference type="EMBL" id="MT144104">
    <property type="protein sequence ID" value="QJA48824.1"/>
    <property type="molecule type" value="Genomic_DNA"/>
</dbReference>
<dbReference type="AlphaFoldDB" id="A0A6H1ZMP2"/>
<proteinExistence type="predicted"/>
<gene>
    <name evidence="3" type="ORF">MM415A01303_0010</name>
    <name evidence="2" type="ORF">MM415B01738_0012</name>
    <name evidence="1" type="ORF">TM448A01162_0016</name>
    <name evidence="4" type="ORF">TM448B01279_0005</name>
</gene>
<evidence type="ECO:0000313" key="1">
    <source>
        <dbReference type="EMBL" id="QJA48824.1"/>
    </source>
</evidence>
<organism evidence="1">
    <name type="scientific">viral metagenome</name>
    <dbReference type="NCBI Taxonomy" id="1070528"/>
    <lineage>
        <taxon>unclassified sequences</taxon>
        <taxon>metagenomes</taxon>
        <taxon>organismal metagenomes</taxon>
    </lineage>
</organism>
<dbReference type="EMBL" id="MT144730">
    <property type="protein sequence ID" value="QJH98381.1"/>
    <property type="molecule type" value="Genomic_DNA"/>
</dbReference>
<evidence type="ECO:0000313" key="3">
    <source>
        <dbReference type="EMBL" id="QJA77418.1"/>
    </source>
</evidence>
<sequence>MLTTQNSAAFISGKGSADLNNDYDNKKSEYKMKFAVTNKKDFSKEKIKRAQFLYKGKSVAAGDTLELDEKSPLAKQLLAQDKIETAEKSKAKVELEK</sequence>
<evidence type="ECO:0000313" key="2">
    <source>
        <dbReference type="EMBL" id="QJA57028.1"/>
    </source>
</evidence>
<dbReference type="EMBL" id="MT141250">
    <property type="protein sequence ID" value="QJA57028.1"/>
    <property type="molecule type" value="Genomic_DNA"/>
</dbReference>
<reference evidence="1" key="1">
    <citation type="submission" date="2020-03" db="EMBL/GenBank/DDBJ databases">
        <title>The deep terrestrial virosphere.</title>
        <authorList>
            <person name="Holmfeldt K."/>
            <person name="Nilsson E."/>
            <person name="Simone D."/>
            <person name="Lopez-Fernandez M."/>
            <person name="Wu X."/>
            <person name="de Brujin I."/>
            <person name="Lundin D."/>
            <person name="Andersson A."/>
            <person name="Bertilsson S."/>
            <person name="Dopson M."/>
        </authorList>
    </citation>
    <scope>NUCLEOTIDE SEQUENCE</scope>
    <source>
        <strain evidence="3">MM415A01303</strain>
        <strain evidence="2">MM415B01738</strain>
        <strain evidence="1">TM448A01162</strain>
        <strain evidence="4">TM448B01279</strain>
    </source>
</reference>
<accession>A0A6H1ZMP2</accession>